<name>A0A0B5DZC8_9RHOB</name>
<feature type="transmembrane region" description="Helical" evidence="1">
    <location>
        <begin position="189"/>
        <end position="208"/>
    </location>
</feature>
<evidence type="ECO:0000313" key="2">
    <source>
        <dbReference type="EMBL" id="AJE48349.1"/>
    </source>
</evidence>
<sequence length="240" mass="24152">MHSRRCLFMLMTLAILAAVSAALLIGALWGVWRPPSEGTEGFLIALAGGALIVSVMSELVEPASEKIAFPLLAAALLGGAVCFVLADRYVMKNLGAESGGGLLLAVTLDGIPENLALGVALIGADPLMAASLAGSIFLSNLPEAAGGARGMVSDGISGSRVLAIWTGTAVILALAALAGKLALANVGEQPLAIIRTFAGGVVAASLATEVFPKAYREDKLWTGLAIALGLLAAHGLSKLG</sequence>
<feature type="transmembrane region" description="Helical" evidence="1">
    <location>
        <begin position="67"/>
        <end position="86"/>
    </location>
</feature>
<proteinExistence type="predicted"/>
<keyword evidence="1" id="KW-1133">Transmembrane helix</keyword>
<protein>
    <submittedName>
        <fullName evidence="2">Putative divalent heavy-metal cations transporter</fullName>
    </submittedName>
</protein>
<dbReference type="RefSeq" id="WP_245629195.1">
    <property type="nucleotide sequence ID" value="NZ_CP004393.1"/>
</dbReference>
<feature type="transmembrane region" description="Helical" evidence="1">
    <location>
        <begin position="115"/>
        <end position="141"/>
    </location>
</feature>
<evidence type="ECO:0000313" key="3">
    <source>
        <dbReference type="Proteomes" id="UP000031521"/>
    </source>
</evidence>
<dbReference type="HOGENOM" id="CLU_015114_6_0_5"/>
<dbReference type="KEGG" id="cid:P73_3634"/>
<feature type="transmembrane region" description="Helical" evidence="1">
    <location>
        <begin position="220"/>
        <end position="237"/>
    </location>
</feature>
<reference evidence="2 3" key="1">
    <citation type="journal article" date="2014" name="Int. J. Syst. Evol. Microbiol.">
        <title>Celeribacter indicus sp. nov., a polycyclic aromatic hydrocarbon-degrading bacterium from deep-sea sediment and reclassification of Huaishuia halophila as Celeribacter halophilus comb. nov.</title>
        <authorList>
            <person name="Lai Q."/>
            <person name="Cao J."/>
            <person name="Yuan J."/>
            <person name="Li F."/>
            <person name="Shao Z."/>
        </authorList>
    </citation>
    <scope>NUCLEOTIDE SEQUENCE [LARGE SCALE GENOMIC DNA]</scope>
    <source>
        <strain evidence="2">P73</strain>
    </source>
</reference>
<gene>
    <name evidence="2" type="ORF">P73_3634</name>
</gene>
<feature type="transmembrane region" description="Helical" evidence="1">
    <location>
        <begin position="162"/>
        <end position="183"/>
    </location>
</feature>
<evidence type="ECO:0000256" key="1">
    <source>
        <dbReference type="SAM" id="Phobius"/>
    </source>
</evidence>
<keyword evidence="1" id="KW-0472">Membrane</keyword>
<keyword evidence="3" id="KW-1185">Reference proteome</keyword>
<feature type="transmembrane region" description="Helical" evidence="1">
    <location>
        <begin position="7"/>
        <end position="29"/>
    </location>
</feature>
<dbReference type="AlphaFoldDB" id="A0A0B5DZC8"/>
<keyword evidence="1" id="KW-0812">Transmembrane</keyword>
<dbReference type="EMBL" id="CP004393">
    <property type="protein sequence ID" value="AJE48349.1"/>
    <property type="molecule type" value="Genomic_DNA"/>
</dbReference>
<accession>A0A0B5DZC8</accession>
<organism evidence="2 3">
    <name type="scientific">Celeribacter indicus</name>
    <dbReference type="NCBI Taxonomy" id="1208324"/>
    <lineage>
        <taxon>Bacteria</taxon>
        <taxon>Pseudomonadati</taxon>
        <taxon>Pseudomonadota</taxon>
        <taxon>Alphaproteobacteria</taxon>
        <taxon>Rhodobacterales</taxon>
        <taxon>Roseobacteraceae</taxon>
        <taxon>Celeribacter</taxon>
    </lineage>
</organism>
<dbReference type="Proteomes" id="UP000031521">
    <property type="component" value="Chromosome"/>
</dbReference>
<dbReference type="STRING" id="1208324.P73_3634"/>